<dbReference type="InterPro" id="IPR006093">
    <property type="entry name" value="Oxy_OxRdtase_FAD_BS"/>
</dbReference>
<dbReference type="SUPFAM" id="SSF56176">
    <property type="entry name" value="FAD-binding/transporter-associated domain-like"/>
    <property type="match status" value="1"/>
</dbReference>
<keyword evidence="4" id="KW-0274">FAD</keyword>
<dbReference type="Gene3D" id="3.40.462.20">
    <property type="match status" value="1"/>
</dbReference>
<dbReference type="PANTHER" id="PTHR42973">
    <property type="entry name" value="BINDING OXIDOREDUCTASE, PUTATIVE (AFU_ORTHOLOGUE AFUA_1G17690)-RELATED"/>
    <property type="match status" value="1"/>
</dbReference>
<reference evidence="7 8" key="1">
    <citation type="submission" date="2019-05" db="EMBL/GenBank/DDBJ databases">
        <authorList>
            <person name="Lee S.D."/>
        </authorList>
    </citation>
    <scope>NUCLEOTIDE SEQUENCE [LARGE SCALE GENOMIC DNA]</scope>
    <source>
        <strain evidence="7 8">YC2-7</strain>
    </source>
</reference>
<dbReference type="GO" id="GO:0016491">
    <property type="term" value="F:oxidoreductase activity"/>
    <property type="evidence" value="ECO:0007669"/>
    <property type="project" value="UniProtKB-KW"/>
</dbReference>
<dbReference type="RefSeq" id="WP_169585671.1">
    <property type="nucleotide sequence ID" value="NZ_VCQU01000002.1"/>
</dbReference>
<dbReference type="GO" id="GO:0071949">
    <property type="term" value="F:FAD binding"/>
    <property type="evidence" value="ECO:0007669"/>
    <property type="project" value="InterPro"/>
</dbReference>
<keyword evidence="8" id="KW-1185">Reference proteome</keyword>
<name>A0A848KE24_9NOCA</name>
<dbReference type="Pfam" id="PF01565">
    <property type="entry name" value="FAD_binding_4"/>
    <property type="match status" value="1"/>
</dbReference>
<dbReference type="Proteomes" id="UP000535543">
    <property type="component" value="Unassembled WGS sequence"/>
</dbReference>
<dbReference type="Gene3D" id="3.30.43.10">
    <property type="entry name" value="Uridine Diphospho-n-acetylenolpyruvylglucosamine Reductase, domain 2"/>
    <property type="match status" value="1"/>
</dbReference>
<evidence type="ECO:0000256" key="2">
    <source>
        <dbReference type="ARBA" id="ARBA00005466"/>
    </source>
</evidence>
<dbReference type="Pfam" id="PF08031">
    <property type="entry name" value="BBE"/>
    <property type="match status" value="1"/>
</dbReference>
<evidence type="ECO:0000256" key="4">
    <source>
        <dbReference type="ARBA" id="ARBA00022827"/>
    </source>
</evidence>
<evidence type="ECO:0000259" key="6">
    <source>
        <dbReference type="PROSITE" id="PS51387"/>
    </source>
</evidence>
<evidence type="ECO:0000313" key="7">
    <source>
        <dbReference type="EMBL" id="NMN94962.1"/>
    </source>
</evidence>
<dbReference type="InterPro" id="IPR012951">
    <property type="entry name" value="BBE"/>
</dbReference>
<evidence type="ECO:0000256" key="1">
    <source>
        <dbReference type="ARBA" id="ARBA00001974"/>
    </source>
</evidence>
<keyword evidence="3" id="KW-0285">Flavoprotein</keyword>
<proteinExistence type="inferred from homology"/>
<evidence type="ECO:0000313" key="8">
    <source>
        <dbReference type="Proteomes" id="UP000535543"/>
    </source>
</evidence>
<keyword evidence="5" id="KW-0560">Oxidoreductase</keyword>
<evidence type="ECO:0000256" key="3">
    <source>
        <dbReference type="ARBA" id="ARBA00022630"/>
    </source>
</evidence>
<organism evidence="7 8">
    <name type="scientific">Antrihabitans stalactiti</name>
    <dbReference type="NCBI Taxonomy" id="2584121"/>
    <lineage>
        <taxon>Bacteria</taxon>
        <taxon>Bacillati</taxon>
        <taxon>Actinomycetota</taxon>
        <taxon>Actinomycetes</taxon>
        <taxon>Mycobacteriales</taxon>
        <taxon>Nocardiaceae</taxon>
        <taxon>Antrihabitans</taxon>
    </lineage>
</organism>
<accession>A0A848KE24</accession>
<feature type="domain" description="FAD-binding PCMH-type" evidence="6">
    <location>
        <begin position="34"/>
        <end position="205"/>
    </location>
</feature>
<protein>
    <submittedName>
        <fullName evidence="7">FAD-binding oxidoreductase</fullName>
    </submittedName>
</protein>
<comment type="similarity">
    <text evidence="2">Belongs to the oxygen-dependent FAD-linked oxidoreductase family.</text>
</comment>
<dbReference type="InterPro" id="IPR016167">
    <property type="entry name" value="FAD-bd_PCMH_sub1"/>
</dbReference>
<dbReference type="InterPro" id="IPR050416">
    <property type="entry name" value="FAD-linked_Oxidoreductase"/>
</dbReference>
<reference evidence="7 8" key="2">
    <citation type="submission" date="2020-06" db="EMBL/GenBank/DDBJ databases">
        <title>Antribacter stalactiti gen. nov., sp. nov., a new member of the family Nacardiaceae isolated from a cave.</title>
        <authorList>
            <person name="Kim I.S."/>
        </authorList>
    </citation>
    <scope>NUCLEOTIDE SEQUENCE [LARGE SCALE GENOMIC DNA]</scope>
    <source>
        <strain evidence="7 8">YC2-7</strain>
    </source>
</reference>
<comment type="caution">
    <text evidence="7">The sequence shown here is derived from an EMBL/GenBank/DDBJ whole genome shotgun (WGS) entry which is preliminary data.</text>
</comment>
<dbReference type="PROSITE" id="PS51387">
    <property type="entry name" value="FAD_PCMH"/>
    <property type="match status" value="1"/>
</dbReference>
<comment type="cofactor">
    <cofactor evidence="1">
        <name>FAD</name>
        <dbReference type="ChEBI" id="CHEBI:57692"/>
    </cofactor>
</comment>
<dbReference type="PANTHER" id="PTHR42973:SF39">
    <property type="entry name" value="FAD-BINDING PCMH-TYPE DOMAIN-CONTAINING PROTEIN"/>
    <property type="match status" value="1"/>
</dbReference>
<dbReference type="AlphaFoldDB" id="A0A848KE24"/>
<dbReference type="EMBL" id="VCQU01000002">
    <property type="protein sequence ID" value="NMN94962.1"/>
    <property type="molecule type" value="Genomic_DNA"/>
</dbReference>
<gene>
    <name evidence="7" type="ORF">FGL95_07925</name>
</gene>
<evidence type="ECO:0000256" key="5">
    <source>
        <dbReference type="ARBA" id="ARBA00023002"/>
    </source>
</evidence>
<dbReference type="InterPro" id="IPR036318">
    <property type="entry name" value="FAD-bd_PCMH-like_sf"/>
</dbReference>
<dbReference type="Gene3D" id="3.30.465.10">
    <property type="match status" value="1"/>
</dbReference>
<sequence length="457" mass="49057">MTRTHVSLQQNFAGIVLTQGDPGYDDAREIFNAMIDRRPAVIAQCRTVEDVKAALAYGQREGLDIAVRSGGHSVAGASVIDGGLVVDLRLMNEVSVDTDARTATVAGGATWADVDRACQPHGLATVGGRVSSTGVAGLTLGGGSGWFERKFGLASDALISVDLVTADGREVTASAEENPDLFWALHGGGGNFGVATRFVFALQPLPVTAFALLLWLPETARTLLRTYRDMVDRGLPLDLGGGMAYLTGPPLPFVPDELQGRRLIGMIATYAGSEAEMRSAIAPLLALNPVASMIAELPYTEIQSALDDPPGFRNYWSAQHLAALSDEAIDVFIAQGEAMLVPSPSQHLILPWGGAVADHAENWPQPHRSAAWVVHPFGLWEDPADDDYVISWARNAVAGLQPYSTGAVYLNFIGNEGEDRIVSGFGRDNYDRLTRVKAEYDPANVFRLNHNIKPWTP</sequence>
<dbReference type="InterPro" id="IPR016169">
    <property type="entry name" value="FAD-bd_PCMH_sub2"/>
</dbReference>
<dbReference type="PROSITE" id="PS00862">
    <property type="entry name" value="OX2_COVAL_FAD"/>
    <property type="match status" value="1"/>
</dbReference>
<dbReference type="InterPro" id="IPR006094">
    <property type="entry name" value="Oxid_FAD_bind_N"/>
</dbReference>
<dbReference type="InterPro" id="IPR016166">
    <property type="entry name" value="FAD-bd_PCMH"/>
</dbReference>